<dbReference type="EMBL" id="JANBUN010000996">
    <property type="protein sequence ID" value="KAJ2800203.1"/>
    <property type="molecule type" value="Genomic_DNA"/>
</dbReference>
<dbReference type="Proteomes" id="UP001140087">
    <property type="component" value="Unassembled WGS sequence"/>
</dbReference>
<reference evidence="1" key="1">
    <citation type="submission" date="2022-07" db="EMBL/GenBank/DDBJ databases">
        <title>Phylogenomic reconstructions and comparative analyses of Kickxellomycotina fungi.</title>
        <authorList>
            <person name="Reynolds N.K."/>
            <person name="Stajich J.E."/>
            <person name="Barry K."/>
            <person name="Grigoriev I.V."/>
            <person name="Crous P."/>
            <person name="Smith M.E."/>
        </authorList>
    </citation>
    <scope>NUCLEOTIDE SEQUENCE</scope>
    <source>
        <strain evidence="1">BCRC 34780</strain>
    </source>
</reference>
<comment type="caution">
    <text evidence="1">The sequence shown here is derived from an EMBL/GenBank/DDBJ whole genome shotgun (WGS) entry which is preliminary data.</text>
</comment>
<evidence type="ECO:0000313" key="1">
    <source>
        <dbReference type="EMBL" id="KAJ2800203.1"/>
    </source>
</evidence>
<name>A0ACC1L2K1_9FUNG</name>
<evidence type="ECO:0000313" key="2">
    <source>
        <dbReference type="Proteomes" id="UP001140087"/>
    </source>
</evidence>
<protein>
    <submittedName>
        <fullName evidence="1">Uncharacterized protein</fullName>
    </submittedName>
</protein>
<sequence>MADAVADRLHKSHPGPRSASPGTAAAKQGVRSLPRARGVQRKAAPTRAYFDGAARRTAQPAGARAVDLYASDAGAPAAALSYFAGRGPEELRCLPSGTRFPSSTWIAQGGLHRVLRLLHAPHGRAAGGADTDGGYQYGDILRIDMAATPAEYGQALGMLFMLWHEKMAGGGDVADPAAEEDSVLRWTEFSQRLIVASSRSKPALAQIARRLVGGGRDALKPLATLASGHGHGHGPGLLLAAAVGLSYAVALLQVARTLAWARGAAAHMGPRAVGEEDAGEEALASLWTGAELAAEIDAFVTVVVRLLGAAPRGSRHALLGRPEQIWVVLIHTLSGDADGGGAAPVGGVWQEVLAACTPAEAGSRRQADNLWSAVGLLIRLAQINVDGVAAPRPAARLHGPLVRLAEAAVQRGLLLPGARDADALAPSEEAAVRQTFARVHSVAVACGLAIGAGSSLYMALYRHLESRQFQSLGIEPPPSLPRFFTRYSGTIRHESSVADSCTALWLKSLDASLADWLAQLRAQPQASRAHRSHLQTVRAAVSKMLPTRILTFTPSTPAAQLSTLANYYAVFLFFLHAIPGDVVRASRLATQFQALLRFRDSASQVARRVYFEAWSAAAMIVGLRLRRALEDGGNVGAAVAELVGGDSAPGGRLASACDCHVALKTVVAGWADSLGAVLDGLRAADGSAGPDGARLWALADAAFMYLHRVLASGVLAPHAPTVALVVLEVLRSPSVLELLVWDGSGGQHAAMPHWVAGVLQAWQDATSAPPAAAPGPAPPAAGQRPAEEPADGSDTQMLLDMVDSGDLLEAAAEADEAERRAAFMAADAAAVRVVHEQYVPRLRLHIMAMFTSLSAGAPPVGLRGPAAAALEATVVLLAQMVAVCVDGGLRTWESFLDEHGRDSLYLIPSWHGRRLVLAVFAVAAIDVIRARGQSTARLETLVKDVWFASACDLSLAPYVHCLTAQLQWMDRRAAADGLAGALAVFAAVPVDRGLLVEASGALRTPLGRSARRASDAGAADARLAGDSEHRAALAVSCIAGVLQAISQTLRDPARAAHAGWKQQLSSWVALLLSTQRQLQQAAARATHALADTRGLVDAMAERVTLLVRDTCAELFLPPNLMVRPR</sequence>
<keyword evidence="2" id="KW-1185">Reference proteome</keyword>
<gene>
    <name evidence="1" type="ORF">H4R21_003270</name>
</gene>
<proteinExistence type="predicted"/>
<organism evidence="1 2">
    <name type="scientific">Coemansia helicoidea</name>
    <dbReference type="NCBI Taxonomy" id="1286919"/>
    <lineage>
        <taxon>Eukaryota</taxon>
        <taxon>Fungi</taxon>
        <taxon>Fungi incertae sedis</taxon>
        <taxon>Zoopagomycota</taxon>
        <taxon>Kickxellomycotina</taxon>
        <taxon>Kickxellomycetes</taxon>
        <taxon>Kickxellales</taxon>
        <taxon>Kickxellaceae</taxon>
        <taxon>Coemansia</taxon>
    </lineage>
</organism>
<accession>A0ACC1L2K1</accession>